<dbReference type="EMBL" id="JACBKZ010000001">
    <property type="protein sequence ID" value="KAF5959363.1"/>
    <property type="molecule type" value="Genomic_DNA"/>
</dbReference>
<dbReference type="Gene3D" id="2.120.10.80">
    <property type="entry name" value="Kelch-type beta propeller"/>
    <property type="match status" value="2"/>
</dbReference>
<accession>A0A7J7I2W8</accession>
<organism evidence="5 6">
    <name type="scientific">Camellia sinensis</name>
    <name type="common">Tea plant</name>
    <name type="synonym">Thea sinensis</name>
    <dbReference type="NCBI Taxonomy" id="4442"/>
    <lineage>
        <taxon>Eukaryota</taxon>
        <taxon>Viridiplantae</taxon>
        <taxon>Streptophyta</taxon>
        <taxon>Embryophyta</taxon>
        <taxon>Tracheophyta</taxon>
        <taxon>Spermatophyta</taxon>
        <taxon>Magnoliopsida</taxon>
        <taxon>eudicotyledons</taxon>
        <taxon>Gunneridae</taxon>
        <taxon>Pentapetalae</taxon>
        <taxon>asterids</taxon>
        <taxon>Ericales</taxon>
        <taxon>Theaceae</taxon>
        <taxon>Camellia</taxon>
    </lineage>
</organism>
<dbReference type="InterPro" id="IPR056819">
    <property type="entry name" value="ACBP4-6_C"/>
</dbReference>
<dbReference type="PANTHER" id="PTHR46093:SF5">
    <property type="entry name" value="OS02G0822800 PROTEIN"/>
    <property type="match status" value="1"/>
</dbReference>
<protein>
    <recommendedName>
        <fullName evidence="4">Acyl-CoA-binding domain-containing protein</fullName>
    </recommendedName>
</protein>
<dbReference type="AlphaFoldDB" id="A0A7J7I2W8"/>
<gene>
    <name evidence="5" type="ORF">HYC85_000572</name>
</gene>
<name>A0A7J7I2W8_CAMSI</name>
<reference evidence="6" key="1">
    <citation type="journal article" date="2020" name="Nat. Commun.">
        <title>Genome assembly of wild tea tree DASZ reveals pedigree and selection history of tea varieties.</title>
        <authorList>
            <person name="Zhang W."/>
            <person name="Zhang Y."/>
            <person name="Qiu H."/>
            <person name="Guo Y."/>
            <person name="Wan H."/>
            <person name="Zhang X."/>
            <person name="Scossa F."/>
            <person name="Alseekh S."/>
            <person name="Zhang Q."/>
            <person name="Wang P."/>
            <person name="Xu L."/>
            <person name="Schmidt M.H."/>
            <person name="Jia X."/>
            <person name="Li D."/>
            <person name="Zhu A."/>
            <person name="Guo F."/>
            <person name="Chen W."/>
            <person name="Ni D."/>
            <person name="Usadel B."/>
            <person name="Fernie A.R."/>
            <person name="Wen W."/>
        </authorList>
    </citation>
    <scope>NUCLEOTIDE SEQUENCE [LARGE SCALE GENOMIC DNA]</scope>
    <source>
        <strain evidence="6">cv. G240</strain>
    </source>
</reference>
<evidence type="ECO:0000259" key="4">
    <source>
        <dbReference type="Pfam" id="PF24922"/>
    </source>
</evidence>
<dbReference type="Pfam" id="PF24922">
    <property type="entry name" value="ACBP4_C"/>
    <property type="match status" value="1"/>
</dbReference>
<keyword evidence="3" id="KW-0175">Coiled coil</keyword>
<evidence type="ECO:0000256" key="1">
    <source>
        <dbReference type="ARBA" id="ARBA00022441"/>
    </source>
</evidence>
<sequence>MSSALYHGYTRFVGVWTSEKVGMGAESDNWHLELTHDQWVALSVSGPRPPARYKHAAAVVDEKLYIFGGSRNGRYLSDTQVFDLKTLAWSTLNLNTESNADKIKDSLLQEVLPATSGHRMIKWGNKLLLLGGHSKYFSDSITVQFIDLESHQSGVIETTGKVPVSRSGQSVTLVGSRLIMFGGEDLHRQLMNDVHVLDLETMTWDILETTQTPPAPRFDHTAAVHVERYLLIFGGCSHSIFFNDLHVLDLQTLEWSQPQIQGDLVAPRAGHAGITIDENWYIVGGGDNKSGVSETLVLNMSKLAMSMLTNVKDRDPLASEGLSVSSAVVDSEKILVAFGGYNGKYNNEVFVMRLKPRDSPHPKIFQSPAAAAAAASVTAAYALTHSGKSDFNKTEHSNIKVIQNNGSQHDLSIDINAIREEKTVLESALEEVRAENSILKGKVNETTSTYADLSKELHSVQVQLAAERSRCVTLEAQIGEVQKMLESLKSIEEEIQLLGRQKSALESDVELSGDVQRQSSGGVWKWIAQ</sequence>
<proteinExistence type="predicted"/>
<feature type="domain" description="Acyl-CoA-binding" evidence="4">
    <location>
        <begin position="413"/>
        <end position="511"/>
    </location>
</feature>
<dbReference type="Pfam" id="PF24681">
    <property type="entry name" value="Kelch_KLHDC2_KLHL20_DRC7"/>
    <property type="match status" value="2"/>
</dbReference>
<evidence type="ECO:0000313" key="5">
    <source>
        <dbReference type="EMBL" id="KAF5959363.1"/>
    </source>
</evidence>
<dbReference type="Proteomes" id="UP000593564">
    <property type="component" value="Unassembled WGS sequence"/>
</dbReference>
<dbReference type="InterPro" id="IPR015915">
    <property type="entry name" value="Kelch-typ_b-propeller"/>
</dbReference>
<keyword evidence="1" id="KW-0880">Kelch repeat</keyword>
<keyword evidence="6" id="KW-1185">Reference proteome</keyword>
<dbReference type="PANTHER" id="PTHR46093">
    <property type="entry name" value="ACYL-COA-BINDING DOMAIN-CONTAINING PROTEIN 5"/>
    <property type="match status" value="1"/>
</dbReference>
<evidence type="ECO:0000256" key="3">
    <source>
        <dbReference type="SAM" id="Coils"/>
    </source>
</evidence>
<dbReference type="SUPFAM" id="SSF117281">
    <property type="entry name" value="Kelch motif"/>
    <property type="match status" value="2"/>
</dbReference>
<evidence type="ECO:0000313" key="6">
    <source>
        <dbReference type="Proteomes" id="UP000593564"/>
    </source>
</evidence>
<comment type="caution">
    <text evidence="5">The sequence shown here is derived from an EMBL/GenBank/DDBJ whole genome shotgun (WGS) entry which is preliminary data.</text>
</comment>
<dbReference type="Gene3D" id="1.20.5.1160">
    <property type="entry name" value="Vasodilator-stimulated phosphoprotein"/>
    <property type="match status" value="1"/>
</dbReference>
<keyword evidence="2" id="KW-0677">Repeat</keyword>
<feature type="coiled-coil region" evidence="3">
    <location>
        <begin position="474"/>
        <end position="508"/>
    </location>
</feature>
<evidence type="ECO:0000256" key="2">
    <source>
        <dbReference type="ARBA" id="ARBA00022737"/>
    </source>
</evidence>
<reference evidence="5 6" key="2">
    <citation type="submission" date="2020-07" db="EMBL/GenBank/DDBJ databases">
        <title>Genome assembly of wild tea tree DASZ reveals pedigree and selection history of tea varieties.</title>
        <authorList>
            <person name="Zhang W."/>
        </authorList>
    </citation>
    <scope>NUCLEOTIDE SEQUENCE [LARGE SCALE GENOMIC DNA]</scope>
    <source>
        <strain evidence="6">cv. G240</strain>
        <tissue evidence="5">Leaf</tissue>
    </source>
</reference>
<dbReference type="SUPFAM" id="SSF90257">
    <property type="entry name" value="Myosin rod fragments"/>
    <property type="match status" value="1"/>
</dbReference>